<evidence type="ECO:0000259" key="2">
    <source>
        <dbReference type="Pfam" id="PF08327"/>
    </source>
</evidence>
<dbReference type="Pfam" id="PF08327">
    <property type="entry name" value="AHSA1"/>
    <property type="match status" value="1"/>
</dbReference>
<dbReference type="Proteomes" id="UP000326921">
    <property type="component" value="Chromosome"/>
</dbReference>
<evidence type="ECO:0000256" key="1">
    <source>
        <dbReference type="ARBA" id="ARBA00006817"/>
    </source>
</evidence>
<reference evidence="3 4" key="1">
    <citation type="submission" date="2019-10" db="EMBL/GenBank/DDBJ databases">
        <authorList>
            <person name="Dong K."/>
        </authorList>
    </citation>
    <scope>NUCLEOTIDE SEQUENCE [LARGE SCALE GENOMIC DNA]</scope>
    <source>
        <strain evidence="4">dk4302</strain>
    </source>
</reference>
<dbReference type="AlphaFoldDB" id="A0A5Q0QG90"/>
<evidence type="ECO:0000313" key="3">
    <source>
        <dbReference type="EMBL" id="QGA28051.1"/>
    </source>
</evidence>
<dbReference type="InterPro" id="IPR023393">
    <property type="entry name" value="START-like_dom_sf"/>
</dbReference>
<dbReference type="KEGG" id="sphe:GFH32_17695"/>
<dbReference type="InterPro" id="IPR013538">
    <property type="entry name" value="ASHA1/2-like_C"/>
</dbReference>
<proteinExistence type="inferred from homology"/>
<dbReference type="Gene3D" id="3.30.530.20">
    <property type="match status" value="1"/>
</dbReference>
<comment type="similarity">
    <text evidence="1">Belongs to the AHA1 family.</text>
</comment>
<sequence>MRNFKKYYVIPASPEEIYRALTTEITIRLWTGDLVEIDPQVGGEFSLWDGAIQGKFISLEPFEKIVQEWYFGEQEEQSIVTIKLHEHKKGTSFEVNHVNIPDEAFDEIADGWTDTYVGSLLEFYEEDEIS</sequence>
<dbReference type="SUPFAM" id="SSF55961">
    <property type="entry name" value="Bet v1-like"/>
    <property type="match status" value="1"/>
</dbReference>
<dbReference type="EMBL" id="CP045652">
    <property type="protein sequence ID" value="QGA28051.1"/>
    <property type="molecule type" value="Genomic_DNA"/>
</dbReference>
<name>A0A5Q0QG90_9SPHI</name>
<protein>
    <submittedName>
        <fullName evidence="3">ATPase</fullName>
    </submittedName>
</protein>
<evidence type="ECO:0000313" key="4">
    <source>
        <dbReference type="Proteomes" id="UP000326921"/>
    </source>
</evidence>
<accession>A0A5Q0QG90</accession>
<dbReference type="RefSeq" id="WP_153512878.1">
    <property type="nucleotide sequence ID" value="NZ_CP045652.1"/>
</dbReference>
<feature type="domain" description="Activator of Hsp90 ATPase homologue 1/2-like C-terminal" evidence="2">
    <location>
        <begin position="12"/>
        <end position="119"/>
    </location>
</feature>
<keyword evidence="4" id="KW-1185">Reference proteome</keyword>
<organism evidence="3 4">
    <name type="scientific">Sphingobacterium zhuxiongii</name>
    <dbReference type="NCBI Taxonomy" id="2662364"/>
    <lineage>
        <taxon>Bacteria</taxon>
        <taxon>Pseudomonadati</taxon>
        <taxon>Bacteroidota</taxon>
        <taxon>Sphingobacteriia</taxon>
        <taxon>Sphingobacteriales</taxon>
        <taxon>Sphingobacteriaceae</taxon>
        <taxon>Sphingobacterium</taxon>
    </lineage>
</organism>
<gene>
    <name evidence="3" type="ORF">GFH32_17695</name>
</gene>